<dbReference type="KEGG" id="csl:COCSUDRAFT_44614"/>
<evidence type="ECO:0000313" key="8">
    <source>
        <dbReference type="EMBL" id="EIE19804.1"/>
    </source>
</evidence>
<dbReference type="GO" id="GO:0022857">
    <property type="term" value="F:transmembrane transporter activity"/>
    <property type="evidence" value="ECO:0007669"/>
    <property type="project" value="InterPro"/>
</dbReference>
<evidence type="ECO:0000256" key="1">
    <source>
        <dbReference type="ARBA" id="ARBA00004651"/>
    </source>
</evidence>
<feature type="transmembrane region" description="Helical" evidence="7">
    <location>
        <begin position="118"/>
        <end position="141"/>
    </location>
</feature>
<gene>
    <name evidence="8" type="ORF">COCSUDRAFT_44614</name>
</gene>
<keyword evidence="6 7" id="KW-0472">Membrane</keyword>
<feature type="transmembrane region" description="Helical" evidence="7">
    <location>
        <begin position="153"/>
        <end position="173"/>
    </location>
</feature>
<comment type="subcellular location">
    <subcellularLocation>
        <location evidence="1">Cell membrane</location>
        <topology evidence="1">Multi-pass membrane protein</topology>
    </subcellularLocation>
</comment>
<keyword evidence="2" id="KW-0813">Transport</keyword>
<name>I0YN35_COCSC</name>
<evidence type="ECO:0000256" key="3">
    <source>
        <dbReference type="ARBA" id="ARBA00022475"/>
    </source>
</evidence>
<dbReference type="Gene3D" id="1.20.1250.20">
    <property type="entry name" value="MFS general substrate transporter like domains"/>
    <property type="match status" value="1"/>
</dbReference>
<dbReference type="GO" id="GO:0005886">
    <property type="term" value="C:plasma membrane"/>
    <property type="evidence" value="ECO:0007669"/>
    <property type="project" value="UniProtKB-SubCell"/>
</dbReference>
<dbReference type="PANTHER" id="PTHR23517:SF3">
    <property type="entry name" value="INTEGRAL MEMBRANE TRANSPORT PROTEIN"/>
    <property type="match status" value="1"/>
</dbReference>
<dbReference type="AlphaFoldDB" id="I0YN35"/>
<evidence type="ECO:0000256" key="4">
    <source>
        <dbReference type="ARBA" id="ARBA00022692"/>
    </source>
</evidence>
<dbReference type="RefSeq" id="XP_005644348.1">
    <property type="nucleotide sequence ID" value="XM_005644291.1"/>
</dbReference>
<keyword evidence="4 7" id="KW-0812">Transmembrane</keyword>
<keyword evidence="5 7" id="KW-1133">Transmembrane helix</keyword>
<proteinExistence type="predicted"/>
<accession>I0YN35</accession>
<reference evidence="8 9" key="1">
    <citation type="journal article" date="2012" name="Genome Biol.">
        <title>The genome of the polar eukaryotic microalga coccomyxa subellipsoidea reveals traits of cold adaptation.</title>
        <authorList>
            <person name="Blanc G."/>
            <person name="Agarkova I."/>
            <person name="Grimwood J."/>
            <person name="Kuo A."/>
            <person name="Brueggeman A."/>
            <person name="Dunigan D."/>
            <person name="Gurnon J."/>
            <person name="Ladunga I."/>
            <person name="Lindquist E."/>
            <person name="Lucas S."/>
            <person name="Pangilinan J."/>
            <person name="Proschold T."/>
            <person name="Salamov A."/>
            <person name="Schmutz J."/>
            <person name="Weeks D."/>
            <person name="Yamada T."/>
            <person name="Claverie J.M."/>
            <person name="Grigoriev I."/>
            <person name="Van Etten J."/>
            <person name="Lomsadze A."/>
            <person name="Borodovsky M."/>
        </authorList>
    </citation>
    <scope>NUCLEOTIDE SEQUENCE [LARGE SCALE GENOMIC DNA]</scope>
    <source>
        <strain evidence="8 9">C-169</strain>
    </source>
</reference>
<dbReference type="Proteomes" id="UP000007264">
    <property type="component" value="Unassembled WGS sequence"/>
</dbReference>
<organism evidence="8 9">
    <name type="scientific">Coccomyxa subellipsoidea (strain C-169)</name>
    <name type="common">Green microalga</name>
    <dbReference type="NCBI Taxonomy" id="574566"/>
    <lineage>
        <taxon>Eukaryota</taxon>
        <taxon>Viridiplantae</taxon>
        <taxon>Chlorophyta</taxon>
        <taxon>core chlorophytes</taxon>
        <taxon>Trebouxiophyceae</taxon>
        <taxon>Trebouxiophyceae incertae sedis</taxon>
        <taxon>Coccomyxaceae</taxon>
        <taxon>Coccomyxa</taxon>
        <taxon>Coccomyxa subellipsoidea</taxon>
    </lineage>
</organism>
<dbReference type="InterPro" id="IPR050171">
    <property type="entry name" value="MFS_Transporters"/>
</dbReference>
<dbReference type="OrthoDB" id="566532at2759"/>
<evidence type="ECO:0000256" key="7">
    <source>
        <dbReference type="SAM" id="Phobius"/>
    </source>
</evidence>
<comment type="caution">
    <text evidence="8">The sequence shown here is derived from an EMBL/GenBank/DDBJ whole genome shotgun (WGS) entry which is preliminary data.</text>
</comment>
<keyword evidence="3" id="KW-1003">Cell membrane</keyword>
<dbReference type="InterPro" id="IPR036259">
    <property type="entry name" value="MFS_trans_sf"/>
</dbReference>
<feature type="transmembrane region" description="Helical" evidence="7">
    <location>
        <begin position="30"/>
        <end position="54"/>
    </location>
</feature>
<sequence length="552" mass="60433">MAMIGRALPSVLSQCSDGFKSLKDSPRDLYLTYSLMVLESFNYFSTSLLFVLYLTQEFGVGDIEAGTLYGLWGTLLVACGIVFSPVIDLIGFRGSLIVCYIINIAGRFVVATTTSKTVLLWTLLGPVTIAGSLGTPVQTIAIKRYTTESNRGFAFSLFYSFMNVAALLCASLLDLFRVKLRHGFNIASLPENHFLNDGSRLLLFMGCLTSTLALIISCFLRSKVELVDSIKQHKLKGHAEADDVEEGGQEPLLEAMEAKEVNRKIGDGGAAVTEPSSDIAIADKGQQTFWVSFLADAKEVLMSRETWKFMAMCVITVNLKQIFRHIDATLPKYLIRAYGCDAPVGLVYGINPFMIIFMVPLIGALTTNFAHFDMIHYGSYLSAFSPFWIVAFPSHEWSAVLFVITLSLGESIWSPRWYDYSMSLAPHGREGIFTALASAPLFAAKLPTGMLSGALLQAYCPDAHACDSETGEETGELGMSIGKSGDDAHIDKVSLRWVRPAALPATEEQPEAEGKRLLGAPDTHIAVPVHDFLEEEAVVDGALSHIQEGRRR</sequence>
<protein>
    <submittedName>
        <fullName evidence="8">MFS general substrate transporter</fullName>
    </submittedName>
</protein>
<feature type="transmembrane region" description="Helical" evidence="7">
    <location>
        <begin position="201"/>
        <end position="220"/>
    </location>
</feature>
<feature type="transmembrane region" description="Helical" evidence="7">
    <location>
        <begin position="346"/>
        <end position="367"/>
    </location>
</feature>
<evidence type="ECO:0000313" key="9">
    <source>
        <dbReference type="Proteomes" id="UP000007264"/>
    </source>
</evidence>
<evidence type="ECO:0000256" key="5">
    <source>
        <dbReference type="ARBA" id="ARBA00022989"/>
    </source>
</evidence>
<dbReference type="GeneID" id="17037776"/>
<feature type="transmembrane region" description="Helical" evidence="7">
    <location>
        <begin position="94"/>
        <end position="112"/>
    </location>
</feature>
<dbReference type="PANTHER" id="PTHR23517">
    <property type="entry name" value="RESISTANCE PROTEIN MDTM, PUTATIVE-RELATED-RELATED"/>
    <property type="match status" value="1"/>
</dbReference>
<feature type="transmembrane region" description="Helical" evidence="7">
    <location>
        <begin position="66"/>
        <end position="87"/>
    </location>
</feature>
<dbReference type="EMBL" id="AGSI01000018">
    <property type="protein sequence ID" value="EIE19804.1"/>
    <property type="molecule type" value="Genomic_DNA"/>
</dbReference>
<dbReference type="SUPFAM" id="SSF103473">
    <property type="entry name" value="MFS general substrate transporter"/>
    <property type="match status" value="1"/>
</dbReference>
<evidence type="ECO:0000256" key="2">
    <source>
        <dbReference type="ARBA" id="ARBA00022448"/>
    </source>
</evidence>
<feature type="transmembrane region" description="Helical" evidence="7">
    <location>
        <begin position="387"/>
        <end position="408"/>
    </location>
</feature>
<evidence type="ECO:0000256" key="6">
    <source>
        <dbReference type="ARBA" id="ARBA00023136"/>
    </source>
</evidence>
<dbReference type="Pfam" id="PF07690">
    <property type="entry name" value="MFS_1"/>
    <property type="match status" value="1"/>
</dbReference>
<dbReference type="InterPro" id="IPR011701">
    <property type="entry name" value="MFS"/>
</dbReference>
<keyword evidence="9" id="KW-1185">Reference proteome</keyword>